<dbReference type="Pfam" id="PF20516">
    <property type="entry name" value="PDDEXK_12"/>
    <property type="match status" value="1"/>
</dbReference>
<proteinExistence type="predicted"/>
<dbReference type="AlphaFoldDB" id="A0A7J6IC47"/>
<evidence type="ECO:0000259" key="2">
    <source>
        <dbReference type="Pfam" id="PF20516"/>
    </source>
</evidence>
<reference evidence="3 4" key="2">
    <citation type="submission" date="2020-04" db="EMBL/GenBank/DDBJ databases">
        <title>Genome sequencing and assembly of multiple isolates from the Colletotrichum gloeosporioides species complex.</title>
        <authorList>
            <person name="Gan P."/>
            <person name="Shirasu K."/>
        </authorList>
    </citation>
    <scope>NUCLEOTIDE SEQUENCE [LARGE SCALE GENOMIC DNA]</scope>
    <source>
        <strain evidence="3 4">Nara gc5</strain>
    </source>
</reference>
<name>A0A7J6IC47_COLFN</name>
<dbReference type="EMBL" id="ANPB02000012">
    <property type="protein sequence ID" value="KAF4473709.1"/>
    <property type="molecule type" value="Genomic_DNA"/>
</dbReference>
<evidence type="ECO:0000256" key="1">
    <source>
        <dbReference type="SAM" id="MobiDB-lite"/>
    </source>
</evidence>
<feature type="region of interest" description="Disordered" evidence="1">
    <location>
        <begin position="46"/>
        <end position="151"/>
    </location>
</feature>
<reference evidence="3 4" key="1">
    <citation type="submission" date="2012-08" db="EMBL/GenBank/DDBJ databases">
        <authorList>
            <person name="Gan P.H.P."/>
            <person name="Ikeda K."/>
            <person name="Irieda H."/>
            <person name="Narusaka M."/>
            <person name="O'Connell R.J."/>
            <person name="Narusaka Y."/>
            <person name="Takano Y."/>
            <person name="Kubo Y."/>
            <person name="Shirasu K."/>
        </authorList>
    </citation>
    <scope>NUCLEOTIDE SEQUENCE [LARGE SCALE GENOMIC DNA]</scope>
    <source>
        <strain evidence="3 4">Nara gc5</strain>
    </source>
</reference>
<feature type="compositionally biased region" description="Low complexity" evidence="1">
    <location>
        <begin position="137"/>
        <end position="146"/>
    </location>
</feature>
<gene>
    <name evidence="3" type="ORF">CGGC5_v017373</name>
</gene>
<comment type="caution">
    <text evidence="3">The sequence shown here is derived from an EMBL/GenBank/DDBJ whole genome shotgun (WGS) entry which is preliminary data.</text>
</comment>
<feature type="domain" description="PD-(D/E)XK nuclease-like" evidence="2">
    <location>
        <begin position="220"/>
        <end position="476"/>
    </location>
</feature>
<keyword evidence="4" id="KW-1185">Reference proteome</keyword>
<dbReference type="Proteomes" id="UP000011096">
    <property type="component" value="Unassembled WGS sequence"/>
</dbReference>
<organism evidence="3 4">
    <name type="scientific">Colletotrichum fructicola (strain Nara gc5)</name>
    <name type="common">Anthracnose fungus</name>
    <name type="synonym">Colletotrichum gloeosporioides (strain Nara gc5)</name>
    <dbReference type="NCBI Taxonomy" id="1213859"/>
    <lineage>
        <taxon>Eukaryota</taxon>
        <taxon>Fungi</taxon>
        <taxon>Dikarya</taxon>
        <taxon>Ascomycota</taxon>
        <taxon>Pezizomycotina</taxon>
        <taxon>Sordariomycetes</taxon>
        <taxon>Hypocreomycetidae</taxon>
        <taxon>Glomerellales</taxon>
        <taxon>Glomerellaceae</taxon>
        <taxon>Colletotrichum</taxon>
        <taxon>Colletotrichum gloeosporioides species complex</taxon>
    </lineage>
</organism>
<evidence type="ECO:0000313" key="4">
    <source>
        <dbReference type="Proteomes" id="UP000011096"/>
    </source>
</evidence>
<dbReference type="RefSeq" id="XP_031875996.1">
    <property type="nucleotide sequence ID" value="XM_032027661.1"/>
</dbReference>
<dbReference type="OrthoDB" id="4161186at2759"/>
<evidence type="ECO:0000313" key="3">
    <source>
        <dbReference type="EMBL" id="KAF4473709.1"/>
    </source>
</evidence>
<protein>
    <recommendedName>
        <fullName evidence="2">PD-(D/E)XK nuclease-like domain-containing protein</fullName>
    </recommendedName>
</protein>
<accession>A0A7J6IC47</accession>
<dbReference type="GeneID" id="43611785"/>
<dbReference type="InterPro" id="IPR046797">
    <property type="entry name" value="PDDEXK_12"/>
</dbReference>
<sequence length="522" mass="57682">MLCSSSNLGRPINIAAWLSQIPDDICLEHIHRADLDRNVEKSLNKRKRRPLLVSPPPSHPGPSFSSSDGEEALPLNMADTPSGKRQKRHHQTAPGSPTDQPLSQDPDATPTQGRQAPGIYTASLGTQTPTASDHESSLSSVSGQSSPTKRLAAVSLGNAPFDTKEYNSSVQRPPAGPAFDMFEKMEYLDNNEGLLPEAMRPVFLEYTKNRKVSRIGNAAFDNSGQRDALGPTPPIDHVLDLVHEAMRCQELVHTEHTWNCSVHFPLLKLALHGADGRKRQLVDFDSCTHAKPLAAYRSKSGSSTTHMVDFCINLCPRQAGSHHAPAVEAIDVLRTELTDNSINHTGHNPLLRDPISVSIETKRPDEGGQKQALQMGVWQTAQWRHLEKLVQMRLAANGEPPQTRQERCHEVLGQLDYLPAVLVRGHDWYFAATMREGHKKILWREVSMGSTRNVLGIYRIIYAIQLLAEYSRDHFWPWYLRAVLGISTAGDANMATTSDENMTMTSDTDITADADQSIGADG</sequence>
<dbReference type="InParanoid" id="A0A7J6IC47"/>
<feature type="compositionally biased region" description="Polar residues" evidence="1">
    <location>
        <begin position="93"/>
        <end position="103"/>
    </location>
</feature>